<reference evidence="3" key="4">
    <citation type="journal article" date="2022" name="PLoS Pathog.">
        <title>Chromosome-level genome of Schistosoma haematobium underpins genome-wide explorations of molecular variation.</title>
        <authorList>
            <person name="Stroehlein A.J."/>
            <person name="Korhonen P.K."/>
            <person name="Lee V.V."/>
            <person name="Ralph S.A."/>
            <person name="Mentink-Kane M."/>
            <person name="You H."/>
            <person name="McManus D.P."/>
            <person name="Tchuente L.T."/>
            <person name="Stothard J.R."/>
            <person name="Kaur P."/>
            <person name="Dudchenko O."/>
            <person name="Aiden E.L."/>
            <person name="Yang B."/>
            <person name="Yang H."/>
            <person name="Emery A.M."/>
            <person name="Webster B.L."/>
            <person name="Brindley P.J."/>
            <person name="Rollinson D."/>
            <person name="Chang B.C.H."/>
            <person name="Gasser R.B."/>
            <person name="Young N.D."/>
        </authorList>
    </citation>
    <scope>NUCLEOTIDE SEQUENCE</scope>
</reference>
<keyword evidence="1" id="KW-0378">Hydrolase</keyword>
<dbReference type="RefSeq" id="XP_051074222.1">
    <property type="nucleotide sequence ID" value="XM_051208818.1"/>
</dbReference>
<feature type="domain" description="RNase III" evidence="2">
    <location>
        <begin position="731"/>
        <end position="883"/>
    </location>
</feature>
<dbReference type="PANTHER" id="PTHR14950">
    <property type="entry name" value="DICER-RELATED"/>
    <property type="match status" value="1"/>
</dbReference>
<sequence length="969" mass="109464">MWTPPVSDNPTPFNIERELLPTVISEPSSKTSSISSTTSTLDHDSLKENCLQYTPQNVRYQHYPVPKVRCLSFPYQTLPSCGSTVYLYTWSLPRNDIITQLCSLATTCFRDTNTTIGLLFSKQISKKDYVCRIPIYLTRGMARSRVRLTGKLTLNKKELECVESAHHVIAELITNIAHMSHVGYKPSDPLLRAHFDKQNSSTNIPESLRVVLFDRFGDLSFNPEKANILSLVTLIRLPDYTIDYEALNALLEWSVCRDTGISTADDNLSTHVKPVHGIVPKWRIRLSQIPEDNWVGLVVKPNHLPDSDPGMFSISKVSSETASSPLPETLASKLGDVQNVKGASSLTYSDYYRIKYQQMRNISFTINPSLPLFECLRITRHQNSTQVSAGLRKNKASIKPSVFLSDACLVHPLSSWIWFQVSLIPTILYQMSRALLASQLFTELNYELKSPQPFSQIRINSLTLSNDSLSHTTILVPDRLSVPVFLNGEPMEKNIFDFEVDETTSEIDKQLDNKAYSESLGKSTICPHPNNLIEPTTLLGARDAVDLERLEFYGDSFLHFISTLCVYGTNPQDADEGCLSSKRGSLVSNAHLCDIACDLKWYEYCTGQTFSPPEHFLPPCYSVASEASKYDPRLYTRLTDKSLADMIEALIGCFLLRSGLYAAFNLLHYFQICPVSWSTLKSDKHYKVEAPWHFFLQPKLYSELNYGNAFNPSSRSLHISKEIILELNQRFFQLQEKLGYGFKKIELLAEAVTHQSSSNRQYWGNYQRLEFLGDSILGHIISNYLFQKCPHSSPGALTTARSTVVSNINLANVVVEHEIHPFIDFGNCSQKACIDDIKSIHRQTDSHFERIELITKKVSSGLNIKVLADVFESILGAIFVDSDGNHQVVSSIIHRFLGKTMNSLITNLPVQTVQQVDLPYPEIRYNNSTTISPTLHEDVHNSVLSIKGKRLCVTENMENCSRFRLVEEI</sequence>
<evidence type="ECO:0000259" key="2">
    <source>
        <dbReference type="PROSITE" id="PS50142"/>
    </source>
</evidence>
<dbReference type="Proteomes" id="UP000471633">
    <property type="component" value="Unassembled WGS sequence"/>
</dbReference>
<dbReference type="InterPro" id="IPR000999">
    <property type="entry name" value="RNase_III_dom"/>
</dbReference>
<dbReference type="SUPFAM" id="SSF69065">
    <property type="entry name" value="RNase III domain-like"/>
    <property type="match status" value="2"/>
</dbReference>
<dbReference type="EMBL" id="AMPZ03000001">
    <property type="protein sequence ID" value="KAH9595262.1"/>
    <property type="molecule type" value="Genomic_DNA"/>
</dbReference>
<evidence type="ECO:0000313" key="4">
    <source>
        <dbReference type="Proteomes" id="UP000471633"/>
    </source>
</evidence>
<organism evidence="3 4">
    <name type="scientific">Schistosoma haematobium</name>
    <name type="common">Blood fluke</name>
    <dbReference type="NCBI Taxonomy" id="6185"/>
    <lineage>
        <taxon>Eukaryota</taxon>
        <taxon>Metazoa</taxon>
        <taxon>Spiralia</taxon>
        <taxon>Lophotrochozoa</taxon>
        <taxon>Platyhelminthes</taxon>
        <taxon>Trematoda</taxon>
        <taxon>Digenea</taxon>
        <taxon>Strigeidida</taxon>
        <taxon>Schistosomatoidea</taxon>
        <taxon>Schistosomatidae</taxon>
        <taxon>Schistosoma</taxon>
    </lineage>
</organism>
<feature type="domain" description="RNase III" evidence="2">
    <location>
        <begin position="546"/>
        <end position="659"/>
    </location>
</feature>
<dbReference type="Gene3D" id="1.10.1520.10">
    <property type="entry name" value="Ribonuclease III domain"/>
    <property type="match status" value="2"/>
</dbReference>
<dbReference type="PROSITE" id="PS00517">
    <property type="entry name" value="RNASE_3_1"/>
    <property type="match status" value="1"/>
</dbReference>
<dbReference type="SMART" id="SM00535">
    <property type="entry name" value="RIBOc"/>
    <property type="match status" value="2"/>
</dbReference>
<keyword evidence="4" id="KW-1185">Reference proteome</keyword>
<reference evidence="3" key="1">
    <citation type="journal article" date="2012" name="Nat. Genet.">
        <title>Whole-genome sequence of Schistosoma haematobium.</title>
        <authorList>
            <person name="Young N.D."/>
            <person name="Jex A.R."/>
            <person name="Li B."/>
            <person name="Liu S."/>
            <person name="Yang L."/>
            <person name="Xiong Z."/>
            <person name="Li Y."/>
            <person name="Cantacessi C."/>
            <person name="Hall R.S."/>
            <person name="Xu X."/>
            <person name="Chen F."/>
            <person name="Wu X."/>
            <person name="Zerlotini A."/>
            <person name="Oliveira G."/>
            <person name="Hofmann A."/>
            <person name="Zhang G."/>
            <person name="Fang X."/>
            <person name="Kang Y."/>
            <person name="Campbell B.E."/>
            <person name="Loukas A."/>
            <person name="Ranganathan S."/>
            <person name="Rollinson D."/>
            <person name="Rinaldi G."/>
            <person name="Brindley P.J."/>
            <person name="Yang H."/>
            <person name="Wang J."/>
            <person name="Wang J."/>
            <person name="Gasser R.B."/>
        </authorList>
    </citation>
    <scope>NUCLEOTIDE SEQUENCE</scope>
</reference>
<dbReference type="AlphaFoldDB" id="A0A922S635"/>
<proteinExistence type="predicted"/>
<gene>
    <name evidence="3" type="ORF">MS3_00001378</name>
</gene>
<dbReference type="GO" id="GO:0004525">
    <property type="term" value="F:ribonuclease III activity"/>
    <property type="evidence" value="ECO:0007669"/>
    <property type="project" value="InterPro"/>
</dbReference>
<dbReference type="InterPro" id="IPR036389">
    <property type="entry name" value="RNase_III_sf"/>
</dbReference>
<dbReference type="OrthoDB" id="6267905at2759"/>
<evidence type="ECO:0000256" key="1">
    <source>
        <dbReference type="ARBA" id="ARBA00022801"/>
    </source>
</evidence>
<accession>A0A922S635</accession>
<protein>
    <recommendedName>
        <fullName evidence="2">RNase III domain-containing protein</fullName>
    </recommendedName>
</protein>
<reference evidence="3" key="2">
    <citation type="journal article" date="2019" name="Gigascience">
        <title>High-quality Schistosoma haematobium genome achieved by single-molecule and long-range sequencing.</title>
        <authorList>
            <person name="Stroehlein A.J."/>
            <person name="Korhonen P.K."/>
            <person name="Chong T.M."/>
            <person name="Lim Y.L."/>
            <person name="Chan K.G."/>
            <person name="Webster B."/>
            <person name="Rollinson D."/>
            <person name="Brindley P.J."/>
            <person name="Gasser R.B."/>
            <person name="Young N.D."/>
        </authorList>
    </citation>
    <scope>NUCLEOTIDE SEQUENCE</scope>
</reference>
<dbReference type="Pfam" id="PF00636">
    <property type="entry name" value="Ribonuclease_3"/>
    <property type="match status" value="2"/>
</dbReference>
<dbReference type="PANTHER" id="PTHR14950:SF37">
    <property type="entry name" value="ENDORIBONUCLEASE DICER"/>
    <property type="match status" value="1"/>
</dbReference>
<comment type="caution">
    <text evidence="3">The sequence shown here is derived from an EMBL/GenBank/DDBJ whole genome shotgun (WGS) entry which is preliminary data.</text>
</comment>
<evidence type="ECO:0000313" key="3">
    <source>
        <dbReference type="EMBL" id="KAH9595262.1"/>
    </source>
</evidence>
<name>A0A922S635_SCHHA</name>
<dbReference type="CTD" id="24596438"/>
<dbReference type="GO" id="GO:0006396">
    <property type="term" value="P:RNA processing"/>
    <property type="evidence" value="ECO:0007669"/>
    <property type="project" value="InterPro"/>
</dbReference>
<dbReference type="GeneID" id="24596438"/>
<dbReference type="PROSITE" id="PS50142">
    <property type="entry name" value="RNASE_3_2"/>
    <property type="match status" value="2"/>
</dbReference>
<reference evidence="3" key="3">
    <citation type="submission" date="2021-06" db="EMBL/GenBank/DDBJ databases">
        <title>Chromosome-level genome assembly for S. haematobium.</title>
        <authorList>
            <person name="Stroehlein A.J."/>
        </authorList>
    </citation>
    <scope>NUCLEOTIDE SEQUENCE</scope>
</reference>
<dbReference type="CDD" id="cd00593">
    <property type="entry name" value="RIBOc"/>
    <property type="match status" value="2"/>
</dbReference>